<proteinExistence type="predicted"/>
<reference evidence="1" key="1">
    <citation type="journal article" date="2023" name="Insect Mol. Biol.">
        <title>Genome sequencing provides insights into the evolution of gene families encoding plant cell wall-degrading enzymes in longhorned beetles.</title>
        <authorList>
            <person name="Shin N.R."/>
            <person name="Okamura Y."/>
            <person name="Kirsch R."/>
            <person name="Pauchet Y."/>
        </authorList>
    </citation>
    <scope>NUCLEOTIDE SEQUENCE</scope>
    <source>
        <strain evidence="1">MMC_N1</strain>
    </source>
</reference>
<protein>
    <submittedName>
        <fullName evidence="1">Uncharacterized protein</fullName>
    </submittedName>
</protein>
<gene>
    <name evidence="1" type="ORF">NQ317_006349</name>
</gene>
<keyword evidence="2" id="KW-1185">Reference proteome</keyword>
<name>A0ABQ9JN74_9CUCU</name>
<evidence type="ECO:0000313" key="2">
    <source>
        <dbReference type="Proteomes" id="UP001162164"/>
    </source>
</evidence>
<comment type="caution">
    <text evidence="1">The sequence shown here is derived from an EMBL/GenBank/DDBJ whole genome shotgun (WGS) entry which is preliminary data.</text>
</comment>
<accession>A0ABQ9JN74</accession>
<evidence type="ECO:0000313" key="1">
    <source>
        <dbReference type="EMBL" id="KAJ8979157.1"/>
    </source>
</evidence>
<feature type="non-terminal residue" evidence="1">
    <location>
        <position position="86"/>
    </location>
</feature>
<organism evidence="1 2">
    <name type="scientific">Molorchus minor</name>
    <dbReference type="NCBI Taxonomy" id="1323400"/>
    <lineage>
        <taxon>Eukaryota</taxon>
        <taxon>Metazoa</taxon>
        <taxon>Ecdysozoa</taxon>
        <taxon>Arthropoda</taxon>
        <taxon>Hexapoda</taxon>
        <taxon>Insecta</taxon>
        <taxon>Pterygota</taxon>
        <taxon>Neoptera</taxon>
        <taxon>Endopterygota</taxon>
        <taxon>Coleoptera</taxon>
        <taxon>Polyphaga</taxon>
        <taxon>Cucujiformia</taxon>
        <taxon>Chrysomeloidea</taxon>
        <taxon>Cerambycidae</taxon>
        <taxon>Lamiinae</taxon>
        <taxon>Monochamini</taxon>
        <taxon>Molorchus</taxon>
    </lineage>
</organism>
<dbReference type="EMBL" id="JAPWTJ010000368">
    <property type="protein sequence ID" value="KAJ8979157.1"/>
    <property type="molecule type" value="Genomic_DNA"/>
</dbReference>
<dbReference type="Proteomes" id="UP001162164">
    <property type="component" value="Unassembled WGS sequence"/>
</dbReference>
<sequence>MIVVPNITAFKIRVFKFLENSTYNISEELLDRILEYNNFTELQESFLERLVDRKTVAVAKLAINLDKSKSGPRVPHLRATSTNTQD</sequence>